<proteinExistence type="predicted"/>
<name>A0AAV8XQ52_9CUCU</name>
<dbReference type="AlphaFoldDB" id="A0AAV8XQ52"/>
<comment type="caution">
    <text evidence="1">The sequence shown here is derived from an EMBL/GenBank/DDBJ whole genome shotgun (WGS) entry which is preliminary data.</text>
</comment>
<organism evidence="1 2">
    <name type="scientific">Aromia moschata</name>
    <dbReference type="NCBI Taxonomy" id="1265417"/>
    <lineage>
        <taxon>Eukaryota</taxon>
        <taxon>Metazoa</taxon>
        <taxon>Ecdysozoa</taxon>
        <taxon>Arthropoda</taxon>
        <taxon>Hexapoda</taxon>
        <taxon>Insecta</taxon>
        <taxon>Pterygota</taxon>
        <taxon>Neoptera</taxon>
        <taxon>Endopterygota</taxon>
        <taxon>Coleoptera</taxon>
        <taxon>Polyphaga</taxon>
        <taxon>Cucujiformia</taxon>
        <taxon>Chrysomeloidea</taxon>
        <taxon>Cerambycidae</taxon>
        <taxon>Cerambycinae</taxon>
        <taxon>Callichromatini</taxon>
        <taxon>Aromia</taxon>
    </lineage>
</organism>
<accession>A0AAV8XQ52</accession>
<evidence type="ECO:0000313" key="2">
    <source>
        <dbReference type="Proteomes" id="UP001162162"/>
    </source>
</evidence>
<keyword evidence="2" id="KW-1185">Reference proteome</keyword>
<dbReference type="Proteomes" id="UP001162162">
    <property type="component" value="Unassembled WGS sequence"/>
</dbReference>
<evidence type="ECO:0000313" key="1">
    <source>
        <dbReference type="EMBL" id="KAJ8940960.1"/>
    </source>
</evidence>
<reference evidence="1" key="1">
    <citation type="journal article" date="2023" name="Insect Mol. Biol.">
        <title>Genome sequencing provides insights into the evolution of gene families encoding plant cell wall-degrading enzymes in longhorned beetles.</title>
        <authorList>
            <person name="Shin N.R."/>
            <person name="Okamura Y."/>
            <person name="Kirsch R."/>
            <person name="Pauchet Y."/>
        </authorList>
    </citation>
    <scope>NUCLEOTIDE SEQUENCE</scope>
    <source>
        <strain evidence="1">AMC_N1</strain>
    </source>
</reference>
<sequence>MTEGKMEYQLVYSLILMLSRPILVDLREHENRELSNDELLQYSGQSSRCNLYVQLAAKVTLKVLGESGVIENCGCLDITKEKPHRDMKLKIVAMNVYLQKKENERTVA</sequence>
<dbReference type="EMBL" id="JAPWTK010000398">
    <property type="protein sequence ID" value="KAJ8940960.1"/>
    <property type="molecule type" value="Genomic_DNA"/>
</dbReference>
<protein>
    <submittedName>
        <fullName evidence="1">Uncharacterized protein</fullName>
    </submittedName>
</protein>
<gene>
    <name evidence="1" type="ORF">NQ318_006811</name>
</gene>